<evidence type="ECO:0000256" key="3">
    <source>
        <dbReference type="ARBA" id="ARBA00022729"/>
    </source>
</evidence>
<keyword evidence="5" id="KW-0378">Hydrolase</keyword>
<keyword evidence="5" id="KW-0645">Protease</keyword>
<dbReference type="PANTHER" id="PTHR10795">
    <property type="entry name" value="PROPROTEIN CONVERTASE SUBTILISIN/KEXIN"/>
    <property type="match status" value="1"/>
</dbReference>
<dbReference type="STRING" id="57577.A0A2K3MPL9"/>
<evidence type="ECO:0000256" key="2">
    <source>
        <dbReference type="ARBA" id="ARBA00011073"/>
    </source>
</evidence>
<comment type="caution">
    <text evidence="5">The sequence shown here is derived from an EMBL/GenBank/DDBJ whole genome shotgun (WGS) entry which is preliminary data.</text>
</comment>
<organism evidence="5 6">
    <name type="scientific">Trifolium pratense</name>
    <name type="common">Red clover</name>
    <dbReference type="NCBI Taxonomy" id="57577"/>
    <lineage>
        <taxon>Eukaryota</taxon>
        <taxon>Viridiplantae</taxon>
        <taxon>Streptophyta</taxon>
        <taxon>Embryophyta</taxon>
        <taxon>Tracheophyta</taxon>
        <taxon>Spermatophyta</taxon>
        <taxon>Magnoliopsida</taxon>
        <taxon>eudicotyledons</taxon>
        <taxon>Gunneridae</taxon>
        <taxon>Pentapetalae</taxon>
        <taxon>rosids</taxon>
        <taxon>fabids</taxon>
        <taxon>Fabales</taxon>
        <taxon>Fabaceae</taxon>
        <taxon>Papilionoideae</taxon>
        <taxon>50 kb inversion clade</taxon>
        <taxon>NPAAA clade</taxon>
        <taxon>Hologalegina</taxon>
        <taxon>IRL clade</taxon>
        <taxon>Trifolieae</taxon>
        <taxon>Trifolium</taxon>
    </lineage>
</organism>
<gene>
    <name evidence="5" type="ORF">L195_g015912</name>
</gene>
<dbReference type="InterPro" id="IPR045051">
    <property type="entry name" value="SBT"/>
</dbReference>
<comment type="subcellular location">
    <subcellularLocation>
        <location evidence="1">Secreted</location>
    </subcellularLocation>
</comment>
<dbReference type="GO" id="GO:0004252">
    <property type="term" value="F:serine-type endopeptidase activity"/>
    <property type="evidence" value="ECO:0007669"/>
    <property type="project" value="InterPro"/>
</dbReference>
<dbReference type="GO" id="GO:0005576">
    <property type="term" value="C:extracellular region"/>
    <property type="evidence" value="ECO:0007669"/>
    <property type="project" value="UniProtKB-SubCell"/>
</dbReference>
<dbReference type="Gene3D" id="3.40.50.200">
    <property type="entry name" value="Peptidase S8/S53 domain"/>
    <property type="match status" value="1"/>
</dbReference>
<dbReference type="AlphaFoldDB" id="A0A2K3MPL9"/>
<evidence type="ECO:0000313" key="6">
    <source>
        <dbReference type="Proteomes" id="UP000236291"/>
    </source>
</evidence>
<evidence type="ECO:0000256" key="1">
    <source>
        <dbReference type="ARBA" id="ARBA00004613"/>
    </source>
</evidence>
<comment type="similarity">
    <text evidence="2 4">Belongs to the peptidase S8 family.</text>
</comment>
<dbReference type="InterPro" id="IPR036852">
    <property type="entry name" value="Peptidase_S8/S53_dom_sf"/>
</dbReference>
<evidence type="ECO:0000313" key="5">
    <source>
        <dbReference type="EMBL" id="PNX92771.1"/>
    </source>
</evidence>
<reference evidence="5 6" key="1">
    <citation type="journal article" date="2014" name="Am. J. Bot.">
        <title>Genome assembly and annotation for red clover (Trifolium pratense; Fabaceae).</title>
        <authorList>
            <person name="Istvanek J."/>
            <person name="Jaros M."/>
            <person name="Krenek A."/>
            <person name="Repkova J."/>
        </authorList>
    </citation>
    <scope>NUCLEOTIDE SEQUENCE [LARGE SCALE GENOMIC DNA]</scope>
    <source>
        <strain evidence="6">cv. Tatra</strain>
        <tissue evidence="5">Young leaves</tissue>
    </source>
</reference>
<name>A0A2K3MPL9_TRIPR</name>
<dbReference type="GO" id="GO:0006508">
    <property type="term" value="P:proteolysis"/>
    <property type="evidence" value="ECO:0007669"/>
    <property type="project" value="UniProtKB-KW"/>
</dbReference>
<dbReference type="EMBL" id="ASHM01010894">
    <property type="protein sequence ID" value="PNX92771.1"/>
    <property type="molecule type" value="Genomic_DNA"/>
</dbReference>
<accession>A0A2K3MPL9</accession>
<dbReference type="SUPFAM" id="SSF52743">
    <property type="entry name" value="Subtilisin-like"/>
    <property type="match status" value="1"/>
</dbReference>
<keyword evidence="3" id="KW-0732">Signal</keyword>
<proteinExistence type="inferred from homology"/>
<dbReference type="Proteomes" id="UP000236291">
    <property type="component" value="Unassembled WGS sequence"/>
</dbReference>
<comment type="caution">
    <text evidence="4">Lacks conserved residue(s) required for the propagation of feature annotation.</text>
</comment>
<dbReference type="PROSITE" id="PS51892">
    <property type="entry name" value="SUBTILASE"/>
    <property type="match status" value="1"/>
</dbReference>
<evidence type="ECO:0000256" key="4">
    <source>
        <dbReference type="PROSITE-ProRule" id="PRU01240"/>
    </source>
</evidence>
<sequence>MIIDLVDSGIWPESRSFKDNKISKIPSKWKGHCEDSIHFNASLCNKKLIGAKFYNKGLLAKNQNITLDLNSTRDTQGHGTHTSSTTVRSRVDSASLFGYVAGTTSGIASNSHVTTYKALWKD</sequence>
<protein>
    <submittedName>
        <fullName evidence="5">Subtilisin-like protease-like protein</fullName>
    </submittedName>
</protein>
<reference evidence="5 6" key="2">
    <citation type="journal article" date="2017" name="Front. Plant Sci.">
        <title>Gene Classification and Mining of Molecular Markers Useful in Red Clover (Trifolium pratense) Breeding.</title>
        <authorList>
            <person name="Istvanek J."/>
            <person name="Dluhosova J."/>
            <person name="Dluhos P."/>
            <person name="Patkova L."/>
            <person name="Nedelnik J."/>
            <person name="Repkova J."/>
        </authorList>
    </citation>
    <scope>NUCLEOTIDE SEQUENCE [LARGE SCALE GENOMIC DNA]</scope>
    <source>
        <strain evidence="6">cv. Tatra</strain>
        <tissue evidence="5">Young leaves</tissue>
    </source>
</reference>